<sequence>MSEKIIDIKDSVYQICSSYPEIMNILSDMGFTDITKPGMLNTVGRFMTLDKGARLKKLNLDELIDKLNNHGFQIIRR</sequence>
<dbReference type="Gene3D" id="1.10.3910.10">
    <property type="entry name" value="SP0561-like"/>
    <property type="match status" value="1"/>
</dbReference>
<dbReference type="InterPro" id="IPR015077">
    <property type="entry name" value="DUF1858"/>
</dbReference>
<dbReference type="SUPFAM" id="SSF140683">
    <property type="entry name" value="SP0561-like"/>
    <property type="match status" value="1"/>
</dbReference>
<keyword evidence="3" id="KW-1185">Reference proteome</keyword>
<dbReference type="AlphaFoldDB" id="A0A0K8J5R8"/>
<evidence type="ECO:0000259" key="1">
    <source>
        <dbReference type="Pfam" id="PF08984"/>
    </source>
</evidence>
<protein>
    <recommendedName>
        <fullName evidence="1">DUF1858 domain-containing protein</fullName>
    </recommendedName>
</protein>
<dbReference type="InterPro" id="IPR038062">
    <property type="entry name" value="ScdA-like_N_sf"/>
</dbReference>
<dbReference type="Pfam" id="PF08984">
    <property type="entry name" value="DUF1858"/>
    <property type="match status" value="1"/>
</dbReference>
<proteinExistence type="predicted"/>
<feature type="domain" description="DUF1858" evidence="1">
    <location>
        <begin position="6"/>
        <end position="64"/>
    </location>
</feature>
<dbReference type="RefSeq" id="WP_058258151.1">
    <property type="nucleotide sequence ID" value="NZ_DUPS01000050.1"/>
</dbReference>
<accession>A0A0K8J5R8</accession>
<dbReference type="OrthoDB" id="9769774at2"/>
<dbReference type="KEGG" id="hsd:SD1D_1266"/>
<name>A0A0K8J5R8_9FIRM</name>
<evidence type="ECO:0000313" key="2">
    <source>
        <dbReference type="EMBL" id="CUH92812.1"/>
    </source>
</evidence>
<reference evidence="3" key="1">
    <citation type="submission" date="2015-09" db="EMBL/GenBank/DDBJ databases">
        <authorList>
            <person name="Wibberg D."/>
        </authorList>
    </citation>
    <scope>NUCLEOTIDE SEQUENCE [LARGE SCALE GENOMIC DNA]</scope>
    <source>
        <strain evidence="3">SD1D</strain>
    </source>
</reference>
<dbReference type="Proteomes" id="UP000196053">
    <property type="component" value="Chromosome I"/>
</dbReference>
<organism evidence="2 3">
    <name type="scientific">Herbinix luporum</name>
    <dbReference type="NCBI Taxonomy" id="1679721"/>
    <lineage>
        <taxon>Bacteria</taxon>
        <taxon>Bacillati</taxon>
        <taxon>Bacillota</taxon>
        <taxon>Clostridia</taxon>
        <taxon>Lachnospirales</taxon>
        <taxon>Lachnospiraceae</taxon>
        <taxon>Herbinix</taxon>
    </lineage>
</organism>
<evidence type="ECO:0000313" key="3">
    <source>
        <dbReference type="Proteomes" id="UP000196053"/>
    </source>
</evidence>
<gene>
    <name evidence="2" type="ORF">SD1D_1266</name>
</gene>
<dbReference type="EMBL" id="LN879430">
    <property type="protein sequence ID" value="CUH92812.1"/>
    <property type="molecule type" value="Genomic_DNA"/>
</dbReference>